<comment type="caution">
    <text evidence="2">The sequence shown here is derived from an EMBL/GenBank/DDBJ whole genome shotgun (WGS) entry which is preliminary data.</text>
</comment>
<keyword evidence="1" id="KW-1133">Transmembrane helix</keyword>
<gene>
    <name evidence="2" type="primary">thiT</name>
    <name evidence="2" type="ORF">DW674_04140</name>
</gene>
<feature type="transmembrane region" description="Helical" evidence="1">
    <location>
        <begin position="167"/>
        <end position="188"/>
    </location>
</feature>
<keyword evidence="1" id="KW-0812">Transmembrane</keyword>
<dbReference type="AlphaFoldDB" id="A0A414NY58"/>
<proteinExistence type="predicted"/>
<feature type="transmembrane region" description="Helical" evidence="1">
    <location>
        <begin position="134"/>
        <end position="155"/>
    </location>
</feature>
<organism evidence="2 3">
    <name type="scientific">Mitsuokella multacida</name>
    <dbReference type="NCBI Taxonomy" id="52226"/>
    <lineage>
        <taxon>Bacteria</taxon>
        <taxon>Bacillati</taxon>
        <taxon>Bacillota</taxon>
        <taxon>Negativicutes</taxon>
        <taxon>Selenomonadales</taxon>
        <taxon>Selenomonadaceae</taxon>
        <taxon>Mitsuokella</taxon>
    </lineage>
</organism>
<dbReference type="NCBIfam" id="TIGR02357">
    <property type="entry name" value="ECF_ThiT_YuaJ"/>
    <property type="match status" value="1"/>
</dbReference>
<feature type="transmembrane region" description="Helical" evidence="1">
    <location>
        <begin position="77"/>
        <end position="97"/>
    </location>
</feature>
<name>A0A414NY58_9FIRM</name>
<evidence type="ECO:0000256" key="1">
    <source>
        <dbReference type="SAM" id="Phobius"/>
    </source>
</evidence>
<evidence type="ECO:0000313" key="2">
    <source>
        <dbReference type="EMBL" id="RHF52369.1"/>
    </source>
</evidence>
<feature type="transmembrane region" description="Helical" evidence="1">
    <location>
        <begin position="37"/>
        <end position="57"/>
    </location>
</feature>
<accession>A0A414NY58</accession>
<dbReference type="Proteomes" id="UP000283442">
    <property type="component" value="Unassembled WGS sequence"/>
</dbReference>
<dbReference type="Gene3D" id="1.10.1760.20">
    <property type="match status" value="1"/>
</dbReference>
<protein>
    <submittedName>
        <fullName evidence="2">Energy-coupled thiamine transporter ThiT</fullName>
    </submittedName>
</protein>
<dbReference type="EMBL" id="QRHE01000003">
    <property type="protein sequence ID" value="RHF52369.1"/>
    <property type="molecule type" value="Genomic_DNA"/>
</dbReference>
<feature type="transmembrane region" description="Helical" evidence="1">
    <location>
        <begin position="6"/>
        <end position="25"/>
    </location>
</feature>
<keyword evidence="1" id="KW-0472">Membrane</keyword>
<dbReference type="OrthoDB" id="9795813at2"/>
<dbReference type="RefSeq" id="WP_050751663.1">
    <property type="nucleotide sequence ID" value="NZ_CABKNT010000005.1"/>
</dbReference>
<sequence length="201" mass="21987">MSELLASPTAGFAMFGTLAVILGGLYTRHIKLTTRTLIDIALMLALTIVLHQIRIFHMPQGGSVTLGAMVPLLLLSYRYGPGIGALAGFLYGLINIIQDPFIVHPVQVLFDYPLPYMAMGLAGLWRGHLYRGTALAFLARFLCHVISGVVFFASYAPEGMNPLAYSLAFNATYLIPEFLICCLILRLLPVKRLLAAMGQSR</sequence>
<evidence type="ECO:0000313" key="3">
    <source>
        <dbReference type="Proteomes" id="UP000283442"/>
    </source>
</evidence>
<dbReference type="Pfam" id="PF09515">
    <property type="entry name" value="Thia_YuaJ"/>
    <property type="match status" value="1"/>
</dbReference>
<reference evidence="2 3" key="1">
    <citation type="submission" date="2018-08" db="EMBL/GenBank/DDBJ databases">
        <title>A genome reference for cultivated species of the human gut microbiota.</title>
        <authorList>
            <person name="Zou Y."/>
            <person name="Xue W."/>
            <person name="Luo G."/>
        </authorList>
    </citation>
    <scope>NUCLEOTIDE SEQUENCE [LARGE SCALE GENOMIC DNA]</scope>
    <source>
        <strain evidence="2 3">AM25-21AC</strain>
    </source>
</reference>
<dbReference type="InterPro" id="IPR012651">
    <property type="entry name" value="Thia_Transptr_ThiT"/>
</dbReference>
<dbReference type="GO" id="GO:0005886">
    <property type="term" value="C:plasma membrane"/>
    <property type="evidence" value="ECO:0007669"/>
    <property type="project" value="InterPro"/>
</dbReference>
<dbReference type="GeneID" id="93481833"/>
<dbReference type="GO" id="GO:0015234">
    <property type="term" value="F:thiamine transmembrane transporter activity"/>
    <property type="evidence" value="ECO:0007669"/>
    <property type="project" value="InterPro"/>
</dbReference>